<dbReference type="Proteomes" id="UP000192257">
    <property type="component" value="Unassembled WGS sequence"/>
</dbReference>
<reference evidence="2 3" key="1">
    <citation type="submission" date="2017-03" db="EMBL/GenBank/DDBJ databases">
        <title>An alternative strategy for trypanosome survival in the mammalian bloodstream revealed through genome and transcriptome analysis of the ubiquitous bovine parasite Trypanosoma (Megatrypanum) theileri.</title>
        <authorList>
            <person name="Kelly S."/>
            <person name="Ivens A."/>
            <person name="Mott A."/>
            <person name="O'Neill E."/>
            <person name="Emms D."/>
            <person name="Macleod O."/>
            <person name="Voorheis P."/>
            <person name="Matthews J."/>
            <person name="Matthews K."/>
            <person name="Carrington M."/>
        </authorList>
    </citation>
    <scope>NUCLEOTIDE SEQUENCE [LARGE SCALE GENOMIC DNA]</scope>
    <source>
        <strain evidence="2">Edinburgh</strain>
    </source>
</reference>
<dbReference type="AlphaFoldDB" id="A0A1X0NL82"/>
<comment type="caution">
    <text evidence="2">The sequence shown here is derived from an EMBL/GenBank/DDBJ whole genome shotgun (WGS) entry which is preliminary data.</text>
</comment>
<sequence>MPPKKKVTDAQVLDEKRQQLESLKRQCQAVEQLMMLASDEIRYMDHEKHVLEKKLADLQEQMEAMERKTDEHVRIMQHMSTTNDEQLRQRLKSLEQLVADAEQGNAVLRQKIEETKKGKEEELQQLKNNIAVMRETLEVKALECGAQLRDILLANP</sequence>
<organism evidence="2 3">
    <name type="scientific">Trypanosoma theileri</name>
    <dbReference type="NCBI Taxonomy" id="67003"/>
    <lineage>
        <taxon>Eukaryota</taxon>
        <taxon>Discoba</taxon>
        <taxon>Euglenozoa</taxon>
        <taxon>Kinetoplastea</taxon>
        <taxon>Metakinetoplastina</taxon>
        <taxon>Trypanosomatida</taxon>
        <taxon>Trypanosomatidae</taxon>
        <taxon>Trypanosoma</taxon>
    </lineage>
</organism>
<keyword evidence="3" id="KW-1185">Reference proteome</keyword>
<dbReference type="OrthoDB" id="249587at2759"/>
<proteinExistence type="predicted"/>
<dbReference type="RefSeq" id="XP_028879598.1">
    <property type="nucleotide sequence ID" value="XM_029029042.1"/>
</dbReference>
<feature type="coiled-coil region" evidence="1">
    <location>
        <begin position="13"/>
        <end position="143"/>
    </location>
</feature>
<accession>A0A1X0NL82</accession>
<dbReference type="EMBL" id="NBCO01000034">
    <property type="protein sequence ID" value="ORC85532.1"/>
    <property type="molecule type" value="Genomic_DNA"/>
</dbReference>
<dbReference type="VEuPathDB" id="TriTrypDB:TM35_000341440"/>
<gene>
    <name evidence="2" type="ORF">TM35_000341440</name>
</gene>
<protein>
    <submittedName>
        <fullName evidence="2">Uncharacterized protein</fullName>
    </submittedName>
</protein>
<evidence type="ECO:0000313" key="2">
    <source>
        <dbReference type="EMBL" id="ORC85532.1"/>
    </source>
</evidence>
<name>A0A1X0NL82_9TRYP</name>
<evidence type="ECO:0000256" key="1">
    <source>
        <dbReference type="SAM" id="Coils"/>
    </source>
</evidence>
<keyword evidence="1" id="KW-0175">Coiled coil</keyword>
<dbReference type="GeneID" id="39988822"/>
<evidence type="ECO:0000313" key="3">
    <source>
        <dbReference type="Proteomes" id="UP000192257"/>
    </source>
</evidence>